<evidence type="ECO:0000313" key="2">
    <source>
        <dbReference type="EMBL" id="SOQ59165.1"/>
    </source>
</evidence>
<accession>A0A2H1X1E6</accession>
<evidence type="ECO:0000256" key="1">
    <source>
        <dbReference type="SAM" id="MobiDB-lite"/>
    </source>
</evidence>
<name>A0A2H1X1E6_SPOFR</name>
<reference evidence="2" key="1">
    <citation type="submission" date="2016-07" db="EMBL/GenBank/DDBJ databases">
        <authorList>
            <person name="Bretaudeau A."/>
        </authorList>
    </citation>
    <scope>NUCLEOTIDE SEQUENCE</scope>
    <source>
        <strain evidence="2">Rice</strain>
        <tissue evidence="2">Whole body</tissue>
    </source>
</reference>
<dbReference type="AlphaFoldDB" id="A0A2H1X1E6"/>
<protein>
    <submittedName>
        <fullName evidence="2">SFRICE_034940</fullName>
    </submittedName>
</protein>
<feature type="region of interest" description="Disordered" evidence="1">
    <location>
        <begin position="134"/>
        <end position="159"/>
    </location>
</feature>
<dbReference type="EMBL" id="ODYU01012720">
    <property type="protein sequence ID" value="SOQ59165.1"/>
    <property type="molecule type" value="Genomic_DNA"/>
</dbReference>
<organism evidence="2">
    <name type="scientific">Spodoptera frugiperda</name>
    <name type="common">Fall armyworm</name>
    <dbReference type="NCBI Taxonomy" id="7108"/>
    <lineage>
        <taxon>Eukaryota</taxon>
        <taxon>Metazoa</taxon>
        <taxon>Ecdysozoa</taxon>
        <taxon>Arthropoda</taxon>
        <taxon>Hexapoda</taxon>
        <taxon>Insecta</taxon>
        <taxon>Pterygota</taxon>
        <taxon>Neoptera</taxon>
        <taxon>Endopterygota</taxon>
        <taxon>Lepidoptera</taxon>
        <taxon>Glossata</taxon>
        <taxon>Ditrysia</taxon>
        <taxon>Noctuoidea</taxon>
        <taxon>Noctuidae</taxon>
        <taxon>Amphipyrinae</taxon>
        <taxon>Spodoptera</taxon>
    </lineage>
</organism>
<proteinExistence type="predicted"/>
<gene>
    <name evidence="2" type="ORF">SFRICE_034940</name>
</gene>
<sequence>MVSDDAAYDGARLPISNLFTRALVIPRLYPSGNTDCSKEFHSLAVRTRKLEAKHMVGSVLKFGAADCLAGYRGSGSKSKSRNGVVVRHYTSNDRSSRLLPRDDDRIILPSYERKSANNYFSCLGQDEKKCLIDKKSPPTRKIPRVPTLAFRAGAPKRTS</sequence>